<name>A0ABR3JE86_9AGAR</name>
<keyword evidence="6" id="KW-0812">Transmembrane</keyword>
<keyword evidence="5 14" id="KW-0645">Protease</keyword>
<protein>
    <recommendedName>
        <fullName evidence="14">Carboxypeptidase</fullName>
        <ecNumber evidence="14">3.4.16.-</ecNumber>
    </recommendedName>
</protein>
<organism evidence="15 16">
    <name type="scientific">Hohenbuehelia grisea</name>
    <dbReference type="NCBI Taxonomy" id="104357"/>
    <lineage>
        <taxon>Eukaryota</taxon>
        <taxon>Fungi</taxon>
        <taxon>Dikarya</taxon>
        <taxon>Basidiomycota</taxon>
        <taxon>Agaricomycotina</taxon>
        <taxon>Agaricomycetes</taxon>
        <taxon>Agaricomycetidae</taxon>
        <taxon>Agaricales</taxon>
        <taxon>Pleurotineae</taxon>
        <taxon>Pleurotaceae</taxon>
        <taxon>Hohenbuehelia</taxon>
    </lineage>
</organism>
<dbReference type="InterPro" id="IPR001563">
    <property type="entry name" value="Peptidase_S10"/>
</dbReference>
<comment type="caution">
    <text evidence="15">The sequence shown here is derived from an EMBL/GenBank/DDBJ whole genome shotgun (WGS) entry which is preliminary data.</text>
</comment>
<evidence type="ECO:0000256" key="13">
    <source>
        <dbReference type="ARBA" id="ARBA00023180"/>
    </source>
</evidence>
<evidence type="ECO:0000256" key="5">
    <source>
        <dbReference type="ARBA" id="ARBA00022670"/>
    </source>
</evidence>
<dbReference type="InterPro" id="IPR029058">
    <property type="entry name" value="AB_hydrolase_fold"/>
</dbReference>
<dbReference type="PANTHER" id="PTHR11802:SF190">
    <property type="entry name" value="PHEROMONE-PROCESSING CARBOXYPEPTIDASE KEX1"/>
    <property type="match status" value="1"/>
</dbReference>
<dbReference type="EMBL" id="JASNQZ010000008">
    <property type="protein sequence ID" value="KAL0953728.1"/>
    <property type="molecule type" value="Genomic_DNA"/>
</dbReference>
<evidence type="ECO:0000256" key="3">
    <source>
        <dbReference type="ARBA" id="ARBA00009431"/>
    </source>
</evidence>
<evidence type="ECO:0000256" key="7">
    <source>
        <dbReference type="ARBA" id="ARBA00022703"/>
    </source>
</evidence>
<dbReference type="PRINTS" id="PR00724">
    <property type="entry name" value="CRBOXYPTASEC"/>
</dbReference>
<keyword evidence="9 14" id="KW-0378">Hydrolase</keyword>
<dbReference type="PROSITE" id="PS00131">
    <property type="entry name" value="CARBOXYPEPT_SER_SER"/>
    <property type="match status" value="1"/>
</dbReference>
<evidence type="ECO:0000256" key="2">
    <source>
        <dbReference type="ARBA" id="ARBA00004393"/>
    </source>
</evidence>
<evidence type="ECO:0000256" key="6">
    <source>
        <dbReference type="ARBA" id="ARBA00022692"/>
    </source>
</evidence>
<gene>
    <name evidence="15" type="ORF">HGRIS_004919</name>
</gene>
<keyword evidence="11" id="KW-0333">Golgi apparatus</keyword>
<evidence type="ECO:0000256" key="8">
    <source>
        <dbReference type="ARBA" id="ARBA00022729"/>
    </source>
</evidence>
<dbReference type="SUPFAM" id="SSF53474">
    <property type="entry name" value="alpha/beta-Hydrolases"/>
    <property type="match status" value="1"/>
</dbReference>
<feature type="chain" id="PRO_5044997447" description="Carboxypeptidase" evidence="14">
    <location>
        <begin position="22"/>
        <end position="500"/>
    </location>
</feature>
<proteinExistence type="inferred from homology"/>
<sequence length="500" mass="56264">MLMKFSTTALLVALGALLVVAQDLPSTFPHDYPGKPRGDFSPAYQSYFEVKKPLPNVTFNAGRSFAGNIPVQRAGHPNDTLFFWAFEKQRGSLTAAANQRSNEPWGIWLNGGPGTSSMYGALFENGPIRVNSDYSISSNNFSWNKVADYFWIDQPVGTGFSTAAQQGYAADEDQIGRDFLGFLANLVKVFPSLATRPLHLTGESYAGVYIPYILKTYFSMANPPVKIAKIVIGNGAIAEEQVFELLPALSVIETFPQIIGYDLDVYKFFKEQDHLCNYDINLTYPQQGLITSLPVVQPEDREIPFLSRLHRQSRLSKRNFVREVARRYAERGLSETSIAKRDREVSRAAWKRDLAGRSNGTVDSWYGCFLLDEFMDYAVNFTFPWTLSQKNPGLGFGIYNVPDALSPQANTDASVFLNDPRTRAALHAPTSKDWAQDFEFPLGELTFDPSKFMNSKIQFSSTKCVDFVAFDRPRTYDVPFGTCNQRHCARYTRCPILRQQ</sequence>
<evidence type="ECO:0000256" key="1">
    <source>
        <dbReference type="ARBA" id="ARBA00001003"/>
    </source>
</evidence>
<keyword evidence="16" id="KW-1185">Reference proteome</keyword>
<keyword evidence="12" id="KW-0472">Membrane</keyword>
<evidence type="ECO:0000256" key="11">
    <source>
        <dbReference type="ARBA" id="ARBA00023034"/>
    </source>
</evidence>
<evidence type="ECO:0000313" key="16">
    <source>
        <dbReference type="Proteomes" id="UP001556367"/>
    </source>
</evidence>
<dbReference type="PANTHER" id="PTHR11802">
    <property type="entry name" value="SERINE PROTEASE FAMILY S10 SERINE CARBOXYPEPTIDASE"/>
    <property type="match status" value="1"/>
</dbReference>
<dbReference type="InterPro" id="IPR018202">
    <property type="entry name" value="Ser_caboxypep_ser_AS"/>
</dbReference>
<evidence type="ECO:0000256" key="14">
    <source>
        <dbReference type="RuleBase" id="RU361156"/>
    </source>
</evidence>
<evidence type="ECO:0000256" key="10">
    <source>
        <dbReference type="ARBA" id="ARBA00022989"/>
    </source>
</evidence>
<evidence type="ECO:0000256" key="9">
    <source>
        <dbReference type="ARBA" id="ARBA00022801"/>
    </source>
</evidence>
<comment type="catalytic activity">
    <reaction evidence="1">
        <text>Preferential release of a C-terminal arginine or lysine residue.</text>
        <dbReference type="EC" id="3.4.16.6"/>
    </reaction>
</comment>
<dbReference type="Proteomes" id="UP001556367">
    <property type="component" value="Unassembled WGS sequence"/>
</dbReference>
<dbReference type="Pfam" id="PF00450">
    <property type="entry name" value="Peptidase_S10"/>
    <property type="match status" value="1"/>
</dbReference>
<keyword evidence="13" id="KW-0325">Glycoprotein</keyword>
<evidence type="ECO:0000313" key="15">
    <source>
        <dbReference type="EMBL" id="KAL0953728.1"/>
    </source>
</evidence>
<evidence type="ECO:0000256" key="4">
    <source>
        <dbReference type="ARBA" id="ARBA00022645"/>
    </source>
</evidence>
<reference evidence="16" key="1">
    <citation type="submission" date="2024-06" db="EMBL/GenBank/DDBJ databases">
        <title>Multi-omics analyses provide insights into the biosynthesis of the anticancer antibiotic pleurotin in Hohenbuehelia grisea.</title>
        <authorList>
            <person name="Weaver J.A."/>
            <person name="Alberti F."/>
        </authorList>
    </citation>
    <scope>NUCLEOTIDE SEQUENCE [LARGE SCALE GENOMIC DNA]</scope>
    <source>
        <strain evidence="16">T-177</strain>
    </source>
</reference>
<keyword evidence="7" id="KW-0053">Apoptosis</keyword>
<dbReference type="EC" id="3.4.16.-" evidence="14"/>
<comment type="similarity">
    <text evidence="3 14">Belongs to the peptidase S10 family.</text>
</comment>
<keyword evidence="4 14" id="KW-0121">Carboxypeptidase</keyword>
<evidence type="ECO:0000256" key="12">
    <source>
        <dbReference type="ARBA" id="ARBA00023136"/>
    </source>
</evidence>
<dbReference type="Gene3D" id="3.40.50.1820">
    <property type="entry name" value="alpha/beta hydrolase"/>
    <property type="match status" value="1"/>
</dbReference>
<comment type="subcellular location">
    <subcellularLocation>
        <location evidence="2">Golgi apparatus</location>
        <location evidence="2">trans-Golgi network membrane</location>
        <topology evidence="2">Single-pass type I membrane protein</topology>
    </subcellularLocation>
</comment>
<feature type="signal peptide" evidence="14">
    <location>
        <begin position="1"/>
        <end position="21"/>
    </location>
</feature>
<accession>A0ABR3JE86</accession>
<keyword evidence="10" id="KW-1133">Transmembrane helix</keyword>
<keyword evidence="8 14" id="KW-0732">Signal</keyword>